<dbReference type="InterPro" id="IPR010177">
    <property type="entry name" value="Paired_CXXCH_1"/>
</dbReference>
<reference evidence="4 5" key="1">
    <citation type="submission" date="2016-11" db="EMBL/GenBank/DDBJ databases">
        <title>Mixed transmission modes and dynamic genome evolution in an obligate animal-bacterial symbiosis.</title>
        <authorList>
            <person name="Russell S.L."/>
            <person name="Corbett-Detig R.B."/>
            <person name="Cavanaugh C.M."/>
        </authorList>
    </citation>
    <scope>NUCLEOTIDE SEQUENCE [LARGE SCALE GENOMIC DNA]</scope>
    <source>
        <strain evidence="4">Sveles-Q1</strain>
    </source>
</reference>
<dbReference type="Proteomes" id="UP000191110">
    <property type="component" value="Unassembled WGS sequence"/>
</dbReference>
<dbReference type="SUPFAM" id="SSF48695">
    <property type="entry name" value="Multiheme cytochromes"/>
    <property type="match status" value="1"/>
</dbReference>
<evidence type="ECO:0000313" key="5">
    <source>
        <dbReference type="Proteomes" id="UP000191110"/>
    </source>
</evidence>
<dbReference type="OrthoDB" id="9814800at2"/>
<evidence type="ECO:0000259" key="2">
    <source>
        <dbReference type="Pfam" id="PF09699"/>
    </source>
</evidence>
<organism evidence="4 5">
    <name type="scientific">Solemya pervernicosa gill symbiont</name>
    <dbReference type="NCBI Taxonomy" id="642797"/>
    <lineage>
        <taxon>Bacteria</taxon>
        <taxon>Pseudomonadati</taxon>
        <taxon>Pseudomonadota</taxon>
        <taxon>Gammaproteobacteria</taxon>
        <taxon>sulfur-oxidizing symbionts</taxon>
    </lineage>
</organism>
<proteinExistence type="predicted"/>
<feature type="domain" description="Doubled CXXCH motif" evidence="2">
    <location>
        <begin position="331"/>
        <end position="361"/>
    </location>
</feature>
<name>A0A1T2L8Y8_9GAMM</name>
<keyword evidence="1" id="KW-0732">Signal</keyword>
<evidence type="ECO:0000313" key="4">
    <source>
        <dbReference type="EMBL" id="OOZ41530.1"/>
    </source>
</evidence>
<dbReference type="PANTHER" id="PTHR35038:SF8">
    <property type="entry name" value="C-TYPE POLYHEME CYTOCHROME OMCC"/>
    <property type="match status" value="1"/>
</dbReference>
<dbReference type="AlphaFoldDB" id="A0A1T2L8Y8"/>
<dbReference type="Gene3D" id="1.10.1130.10">
    <property type="entry name" value="Flavocytochrome C3, Chain A"/>
    <property type="match status" value="3"/>
</dbReference>
<dbReference type="InterPro" id="IPR051829">
    <property type="entry name" value="Multiheme_Cytochr_ET"/>
</dbReference>
<protein>
    <submittedName>
        <fullName evidence="4">Cytochrome C</fullName>
    </submittedName>
</protein>
<evidence type="ECO:0000256" key="1">
    <source>
        <dbReference type="ARBA" id="ARBA00022729"/>
    </source>
</evidence>
<dbReference type="Pfam" id="PF13435">
    <property type="entry name" value="Cytochrome_C554"/>
    <property type="match status" value="1"/>
</dbReference>
<dbReference type="InterPro" id="IPR023155">
    <property type="entry name" value="Cyt_c-552/4"/>
</dbReference>
<dbReference type="RefSeq" id="WP_078482643.1">
    <property type="nucleotide sequence ID" value="NZ_MPRL01000008.1"/>
</dbReference>
<dbReference type="Pfam" id="PF09699">
    <property type="entry name" value="Paired_CXXCH_1"/>
    <property type="match status" value="1"/>
</dbReference>
<accession>A0A1T2L8Y8</accession>
<dbReference type="InterPro" id="IPR036280">
    <property type="entry name" value="Multihaem_cyt_sf"/>
</dbReference>
<dbReference type="PANTHER" id="PTHR35038">
    <property type="entry name" value="DISSIMILATORY SULFITE REDUCTASE SIRA"/>
    <property type="match status" value="1"/>
</dbReference>
<keyword evidence="5" id="KW-1185">Reference proteome</keyword>
<gene>
    <name evidence="4" type="ORF">BOW53_03195</name>
</gene>
<feature type="domain" description="Cytochrome c-552/4" evidence="3">
    <location>
        <begin position="131"/>
        <end position="166"/>
    </location>
</feature>
<evidence type="ECO:0000259" key="3">
    <source>
        <dbReference type="Pfam" id="PF13435"/>
    </source>
</evidence>
<dbReference type="EMBL" id="MPRL01000008">
    <property type="protein sequence ID" value="OOZ41530.1"/>
    <property type="molecule type" value="Genomic_DNA"/>
</dbReference>
<sequence>MIKNFLSLLAALAVAMFLYSVYLHLEVGGEPHYVTSESCESCHQENYTSWKANTLHPYMFRPVKSDADILADFDNADPKVVTFDKSEIEYVVGNKWEQVYVRMIDGEYYLLPAKWYVIQKRWVPYKVKDWKETPMSYKCNGCHTTGFDPVTLKFSEFGIGCEACHGPGSTHVERADMSASATCAFCHKDDEAAKTLDHTIIRSVSASVCGQCHNRGTNTAGEAVHANKFNFPVNFSPDGDIEQAMQPSTPESDKKGKFWWGSGIAKNRHQEFSDWGKSKHASAHRKLMENAGEGDGRGELEERCLKCHSTDYRHAKPENRPTLDSAKYGVTCVACHEPHGKDRGKATQEDGTAKCAACHIDSMSHWVAERGETHYPCPTTAVGCADCHMPRMVKTGGFFSLRSHAFKVVPPDLSKGDKIPNSCQNGGCHEERTLEWAVEAFERHYPDIRVDTTAAVK</sequence>
<comment type="caution">
    <text evidence="4">The sequence shown here is derived from an EMBL/GenBank/DDBJ whole genome shotgun (WGS) entry which is preliminary data.</text>
</comment>